<dbReference type="EMBL" id="FUXF01000004">
    <property type="protein sequence ID" value="SJZ45333.1"/>
    <property type="molecule type" value="Genomic_DNA"/>
</dbReference>
<comment type="caution">
    <text evidence="6">Lacks conserved residue(s) required for the propagation of feature annotation.</text>
</comment>
<dbReference type="NCBIfam" id="TIGR00138">
    <property type="entry name" value="rsmG_gidB"/>
    <property type="match status" value="1"/>
</dbReference>
<sequence length="231" mass="26569">MEMKNKELVKQYCKKNGYDFSLFEAYVNLIEEKNKVMNLTGFTGDRLWEEGILESLYFMDFITCDLSDGEILDIGAGAGFPSIPYILTQPSNHITIYEPIGKRVNFLNEVILKLNLKDYVTVVQTRSEDISEKNKFDLVTARAVADIRSLLMSSFHLVKVKGKMSLIKGSKYQEEINQASDILQKLDYSLEVFSLPGNEKLTKDNFVVEITKYRSTPKEFPFAWKDIKKTK</sequence>
<dbReference type="GO" id="GO:0005829">
    <property type="term" value="C:cytosol"/>
    <property type="evidence" value="ECO:0007669"/>
    <property type="project" value="TreeGrafter"/>
</dbReference>
<comment type="subcellular location">
    <subcellularLocation>
        <location evidence="6">Cytoplasm</location>
    </subcellularLocation>
</comment>
<feature type="binding site" evidence="6">
    <location>
        <position position="75"/>
    </location>
    <ligand>
        <name>S-adenosyl-L-methionine</name>
        <dbReference type="ChEBI" id="CHEBI:59789"/>
    </ligand>
</feature>
<evidence type="ECO:0000256" key="3">
    <source>
        <dbReference type="ARBA" id="ARBA00022603"/>
    </source>
</evidence>
<evidence type="ECO:0000256" key="6">
    <source>
        <dbReference type="HAMAP-Rule" id="MF_00074"/>
    </source>
</evidence>
<evidence type="ECO:0000256" key="4">
    <source>
        <dbReference type="ARBA" id="ARBA00022679"/>
    </source>
</evidence>
<dbReference type="PIRSF" id="PIRSF003078">
    <property type="entry name" value="GidB"/>
    <property type="match status" value="1"/>
</dbReference>
<proteinExistence type="inferred from homology"/>
<dbReference type="EC" id="2.1.1.-" evidence="6"/>
<dbReference type="Gene3D" id="3.40.50.150">
    <property type="entry name" value="Vaccinia Virus protein VP39"/>
    <property type="match status" value="1"/>
</dbReference>
<keyword evidence="4 6" id="KW-0808">Transferase</keyword>
<dbReference type="STRING" id="171291.SAMN02745154_00158"/>
<dbReference type="AlphaFoldDB" id="A0A1T4KSI0"/>
<name>A0A1T4KSI0_9BACT</name>
<keyword evidence="2 6" id="KW-0698">rRNA processing</keyword>
<evidence type="ECO:0000256" key="1">
    <source>
        <dbReference type="ARBA" id="ARBA00022490"/>
    </source>
</evidence>
<comment type="function">
    <text evidence="6">Specifically methylates the N7 position of a guanine in 16S rRNA.</text>
</comment>
<dbReference type="PANTHER" id="PTHR31760:SF0">
    <property type="entry name" value="S-ADENOSYL-L-METHIONINE-DEPENDENT METHYLTRANSFERASES SUPERFAMILY PROTEIN"/>
    <property type="match status" value="1"/>
</dbReference>
<keyword evidence="3 6" id="KW-0489">Methyltransferase</keyword>
<evidence type="ECO:0000256" key="5">
    <source>
        <dbReference type="ARBA" id="ARBA00022691"/>
    </source>
</evidence>
<accession>A0A1T4KSI0</accession>
<dbReference type="PANTHER" id="PTHR31760">
    <property type="entry name" value="S-ADENOSYL-L-METHIONINE-DEPENDENT METHYLTRANSFERASES SUPERFAMILY PROTEIN"/>
    <property type="match status" value="1"/>
</dbReference>
<evidence type="ECO:0000256" key="2">
    <source>
        <dbReference type="ARBA" id="ARBA00022552"/>
    </source>
</evidence>
<comment type="similarity">
    <text evidence="6">Belongs to the methyltransferase superfamily. RNA methyltransferase RsmG family.</text>
</comment>
<keyword evidence="1 6" id="KW-0963">Cytoplasm</keyword>
<dbReference type="HAMAP" id="MF_00074">
    <property type="entry name" value="16SrRNA_methyltr_G"/>
    <property type="match status" value="1"/>
</dbReference>
<dbReference type="Proteomes" id="UP000190389">
    <property type="component" value="Unassembled WGS sequence"/>
</dbReference>
<dbReference type="SUPFAM" id="SSF53335">
    <property type="entry name" value="S-adenosyl-L-methionine-dependent methyltransferases"/>
    <property type="match status" value="1"/>
</dbReference>
<gene>
    <name evidence="6" type="primary">rsmG</name>
    <name evidence="7" type="ORF">SAMN02745154_00158</name>
</gene>
<keyword evidence="8" id="KW-1185">Reference proteome</keyword>
<keyword evidence="5 6" id="KW-0949">S-adenosyl-L-methionine</keyword>
<evidence type="ECO:0000313" key="7">
    <source>
        <dbReference type="EMBL" id="SJZ45333.1"/>
    </source>
</evidence>
<dbReference type="InterPro" id="IPR029063">
    <property type="entry name" value="SAM-dependent_MTases_sf"/>
</dbReference>
<dbReference type="GO" id="GO:0070043">
    <property type="term" value="F:rRNA (guanine-N7-)-methyltransferase activity"/>
    <property type="evidence" value="ECO:0007669"/>
    <property type="project" value="UniProtKB-UniRule"/>
</dbReference>
<dbReference type="InterPro" id="IPR003682">
    <property type="entry name" value="rRNA_ssu_MeTfrase_G"/>
</dbReference>
<dbReference type="Pfam" id="PF02527">
    <property type="entry name" value="GidB"/>
    <property type="match status" value="1"/>
</dbReference>
<feature type="binding site" evidence="6">
    <location>
        <position position="80"/>
    </location>
    <ligand>
        <name>S-adenosyl-L-methionine</name>
        <dbReference type="ChEBI" id="CHEBI:59789"/>
    </ligand>
</feature>
<feature type="binding site" evidence="6">
    <location>
        <begin position="127"/>
        <end position="128"/>
    </location>
    <ligand>
        <name>S-adenosyl-L-methionine</name>
        <dbReference type="ChEBI" id="CHEBI:59789"/>
    </ligand>
</feature>
<protein>
    <recommendedName>
        <fullName evidence="6">Ribosomal RNA small subunit methyltransferase G</fullName>
        <ecNumber evidence="6">2.1.1.-</ecNumber>
    </recommendedName>
    <alternativeName>
        <fullName evidence="6">16S rRNA 7-methylguanosine methyltransferase</fullName>
        <shortName evidence="6">16S rRNA m7G methyltransferase</shortName>
    </alternativeName>
</protein>
<feature type="binding site" evidence="6">
    <location>
        <position position="142"/>
    </location>
    <ligand>
        <name>S-adenosyl-L-methionine</name>
        <dbReference type="ChEBI" id="CHEBI:59789"/>
    </ligand>
</feature>
<reference evidence="8" key="1">
    <citation type="submission" date="2017-02" db="EMBL/GenBank/DDBJ databases">
        <authorList>
            <person name="Varghese N."/>
            <person name="Submissions S."/>
        </authorList>
    </citation>
    <scope>NUCLEOTIDE SEQUENCE [LARGE SCALE GENOMIC DNA]</scope>
    <source>
        <strain evidence="8">ATCC 27862</strain>
    </source>
</reference>
<organism evidence="7 8">
    <name type="scientific">Mycoplasmopsis verecunda</name>
    <dbReference type="NCBI Taxonomy" id="171291"/>
    <lineage>
        <taxon>Bacteria</taxon>
        <taxon>Bacillati</taxon>
        <taxon>Mycoplasmatota</taxon>
        <taxon>Mycoplasmoidales</taxon>
        <taxon>Metamycoplasmataceae</taxon>
        <taxon>Mycoplasmopsis</taxon>
    </lineage>
</organism>
<evidence type="ECO:0000313" key="8">
    <source>
        <dbReference type="Proteomes" id="UP000190389"/>
    </source>
</evidence>